<feature type="domain" description="TrwC relaxase" evidence="3">
    <location>
        <begin position="15"/>
        <end position="425"/>
    </location>
</feature>
<feature type="compositionally biased region" description="Basic and acidic residues" evidence="2">
    <location>
        <begin position="1546"/>
        <end position="1555"/>
    </location>
</feature>
<sequence>MLNGGVTATIHKIVAGTGYLYYLRRVAAHDDPSRGRTSLADYYSERGEAPGRWLGSGLPALGIAAGEKVTEEQMRNLLGVGVHPNADLVEERVFDEQIGKGAKPKDARRWAQDAALLGNPFRIYPDATDYRKRCGMAFAAHNIERGFHVDAEVSEQDRSRIRTDVATEMFDEQYGRAPLDERELSAWVAQAVRPRAVAVAGFDICFSPVKSVSALWAVAPKHISDKIELAHRRAVADAIAWLEANGIYTRLGRNGIRQVEVDGVVAMVFDHRTSRAGDPALHSHVPIANRVRVRKGPAAGQWRTVDGTVLYQSVVAVSEIYNTRLEHHLLDLVGVVFADRPGTDPPIREMVGVPDSLIRRWSRRDAAIVSRLDQLTTDFQRALGREPTAGEVFELAERATLATRPAKQFQRTRAEERAFWRAEAVDELGSREALAAMITCVLNAARVMCPVVTPAWIAAKAASVLEAVSARRSTWQRHHVVAEVQRQVRGILGIDEWARVSQAVEDAVLSAEDVIALGDPDAVIAPEIREMPAVFRRADSIGVHVAAGSQIYTSTHVLAVGAQLVELSVRTGARTLTLETVAAAIDRYTRANADRPLLAGQIAIIEAFATSTLRVRTADAPAGSGKTTAMNVLTDAWHDSGGTVLGLAPTASAAGVLSESIGARAETVDRLLHVLNEHTPRPDNPALHREHPPALPEWVREVGPDTLVIVDEHILLSDRKRLQLLKFFDAAGSTVRCIGDEHQLPAIEAGGAYADMADACPEPDLTLTHVVRFADDLEATASLGVRAGDPAALGWYLDHGRVHAGHRGTSLDDTYTAWHTDHTAGRDTIMLAATREAVTALNTRARADRLARTTTAPGPECVLADGCHASLGDIIRTRLNNSKLRLGDRDWVRNGYTWTVTAVHPDGSITATHRRSGRDTDLHVVLSAKYVAAHVDLGYAATIDSAQGITTDTCHVALTGTESRQQLYVALTRGRYANHLYLATALGGGKGEEYTLAAAFPRTAVEALIRILGRDRRAKSAHTTLREALDPRRRLGRALDIYLDTISLYAEHTVLPETLAAIDTAAEAIHLGLTHAPAYPVLRGHLALLALTGTDPITALRTAAATRELDSADDPAAVLDWRLDTSGAHSGRAGPLPWTRVLPRDLDNTSPELAHITARGHVVTELAQQISVAARAWTPATAPVWARPFLDTKPELLADLAVWRAALHVPDDDLNPTGPRRFPVLERHHQQRLDERVRAAIGDPNRPSARWQPLAHSINPRLTSDPFWPSIAEKIDTAARSGLPITDMLTTAALERPLPDELPATALWARLHIEPASLDTTTAPLRPDWTTHLTTVLGAENAEHVLNDPAWPRLVAAIDTATRHGWSPTELLYTAHELLLTTTGHDTPPLRPHQLATALTWRVEILTRTDLHTPTPPEEPPMPDPATAEPAPENPERTSTDDHQHLETPASTNTPRPGHASAIPHQDVLGEIATLFRDGRIADARAQFTALTTRLSDEQRDILTRIADTLYRYPYPNAVARLTWAAQYRHPKHADLIHACTPTADPRTHQPDTPKSHQPVQPHARRVDPTRRRESRTSTEIGTQQHSQHYFDHRAHVDEQPDHLPTDGSGAPHHYDTKARWEDRLADSDPPDYDKLTVRRDRALPCVECGIDRSATEIRPPKRRSDDGLCLECRDDDKPGIPDHDPRDYITARCDHIASINPPEHVTALLKRDWRTAVTLSDRIAILTWIDNHPKHHPLRRLTDQELTQRINELEQQLTLASTDAFLYTPTNPDTTDNDDAVRKAIQAARTAERRRDNAEHAMSEAAAELDRQQRALDATPTHHHHEREHLQLALQDTTTRHQRLLRARTTARQHAHHTHKRAVRLAGPPETWATVLHQSMPIAASNVLPTEVDDIDHELRQLRAEQQRRTQLDPTRRDHESRLRNRHQPTAFDTEIEHAPTEAPSGYAIDPDL</sequence>
<feature type="compositionally biased region" description="Basic and acidic residues" evidence="2">
    <location>
        <begin position="1613"/>
        <end position="1626"/>
    </location>
</feature>
<dbReference type="SUPFAM" id="SSF52540">
    <property type="entry name" value="P-loop containing nucleoside triphosphate hydrolases"/>
    <property type="match status" value="2"/>
</dbReference>
<evidence type="ECO:0000256" key="2">
    <source>
        <dbReference type="SAM" id="MobiDB-lite"/>
    </source>
</evidence>
<accession>A0A543FG17</accession>
<feature type="compositionally biased region" description="Basic and acidic residues" evidence="2">
    <location>
        <begin position="1589"/>
        <end position="1605"/>
    </location>
</feature>
<dbReference type="Gene3D" id="2.30.30.940">
    <property type="match status" value="1"/>
</dbReference>
<organism evidence="4 5">
    <name type="scientific">Nocardia bhagyanarayanae</name>
    <dbReference type="NCBI Taxonomy" id="1215925"/>
    <lineage>
        <taxon>Bacteria</taxon>
        <taxon>Bacillati</taxon>
        <taxon>Actinomycetota</taxon>
        <taxon>Actinomycetes</taxon>
        <taxon>Mycobacteriales</taxon>
        <taxon>Nocardiaceae</taxon>
        <taxon>Nocardia</taxon>
    </lineage>
</organism>
<feature type="region of interest" description="Disordered" evidence="2">
    <location>
        <begin position="1542"/>
        <end position="1626"/>
    </location>
</feature>
<dbReference type="OrthoDB" id="4524286at2"/>
<dbReference type="NCBIfam" id="NF041492">
    <property type="entry name" value="MobF"/>
    <property type="match status" value="1"/>
</dbReference>
<feature type="region of interest" description="Disordered" evidence="2">
    <location>
        <begin position="1411"/>
        <end position="1462"/>
    </location>
</feature>
<dbReference type="Pfam" id="PF08751">
    <property type="entry name" value="TrwC"/>
    <property type="match status" value="1"/>
</dbReference>
<dbReference type="InterPro" id="IPR014862">
    <property type="entry name" value="TrwC"/>
</dbReference>
<keyword evidence="1" id="KW-0175">Coiled coil</keyword>
<dbReference type="Proteomes" id="UP000316331">
    <property type="component" value="Unassembled WGS sequence"/>
</dbReference>
<name>A0A543FG17_9NOCA</name>
<gene>
    <name evidence="4" type="ORF">FB390_4417</name>
</gene>
<comment type="caution">
    <text evidence="4">The sequence shown here is derived from an EMBL/GenBank/DDBJ whole genome shotgun (WGS) entry which is preliminary data.</text>
</comment>
<dbReference type="Gene3D" id="3.40.50.300">
    <property type="entry name" value="P-loop containing nucleotide triphosphate hydrolases"/>
    <property type="match status" value="2"/>
</dbReference>
<protein>
    <submittedName>
        <fullName evidence="4">Conjugative relaxase-like TrwC/TraI family protein</fullName>
    </submittedName>
</protein>
<evidence type="ECO:0000259" key="3">
    <source>
        <dbReference type="Pfam" id="PF08751"/>
    </source>
</evidence>
<evidence type="ECO:0000313" key="5">
    <source>
        <dbReference type="Proteomes" id="UP000316331"/>
    </source>
</evidence>
<reference evidence="4 5" key="1">
    <citation type="submission" date="2019-06" db="EMBL/GenBank/DDBJ databases">
        <title>Sequencing the genomes of 1000 actinobacteria strains.</title>
        <authorList>
            <person name="Klenk H.-P."/>
        </authorList>
    </citation>
    <scope>NUCLEOTIDE SEQUENCE [LARGE SCALE GENOMIC DNA]</scope>
    <source>
        <strain evidence="4 5">DSM 103495</strain>
    </source>
</reference>
<feature type="coiled-coil region" evidence="1">
    <location>
        <begin position="1744"/>
        <end position="1816"/>
    </location>
</feature>
<dbReference type="CDD" id="cd18809">
    <property type="entry name" value="SF1_C_RecD"/>
    <property type="match status" value="1"/>
</dbReference>
<evidence type="ECO:0000313" key="4">
    <source>
        <dbReference type="EMBL" id="TQM32721.1"/>
    </source>
</evidence>
<feature type="compositionally biased region" description="Basic and acidic residues" evidence="2">
    <location>
        <begin position="1565"/>
        <end position="1577"/>
    </location>
</feature>
<keyword evidence="5" id="KW-1185">Reference proteome</keyword>
<dbReference type="SUPFAM" id="SSF55464">
    <property type="entry name" value="Origin of replication-binding domain, RBD-like"/>
    <property type="match status" value="1"/>
</dbReference>
<dbReference type="Pfam" id="PF13604">
    <property type="entry name" value="AAA_30"/>
    <property type="match status" value="1"/>
</dbReference>
<feature type="region of interest" description="Disordered" evidence="2">
    <location>
        <begin position="1906"/>
        <end position="1954"/>
    </location>
</feature>
<feature type="compositionally biased region" description="Pro residues" evidence="2">
    <location>
        <begin position="1414"/>
        <end position="1424"/>
    </location>
</feature>
<dbReference type="EMBL" id="VFPG01000001">
    <property type="protein sequence ID" value="TQM32721.1"/>
    <property type="molecule type" value="Genomic_DNA"/>
</dbReference>
<evidence type="ECO:0000256" key="1">
    <source>
        <dbReference type="SAM" id="Coils"/>
    </source>
</evidence>
<feature type="compositionally biased region" description="Basic and acidic residues" evidence="2">
    <location>
        <begin position="1906"/>
        <end position="1924"/>
    </location>
</feature>
<dbReference type="InterPro" id="IPR027417">
    <property type="entry name" value="P-loop_NTPase"/>
</dbReference>
<proteinExistence type="predicted"/>
<feature type="compositionally biased region" description="Basic and acidic residues" evidence="2">
    <location>
        <begin position="1434"/>
        <end position="1446"/>
    </location>
</feature>